<feature type="chain" id="PRO_5039682920" description="LppX_LprAFG lipoprotein" evidence="2">
    <location>
        <begin position="21"/>
        <end position="317"/>
    </location>
</feature>
<dbReference type="EMBL" id="FOQG01000015">
    <property type="protein sequence ID" value="SFI96040.1"/>
    <property type="molecule type" value="Genomic_DNA"/>
</dbReference>
<evidence type="ECO:0000256" key="1">
    <source>
        <dbReference type="SAM" id="MobiDB-lite"/>
    </source>
</evidence>
<keyword evidence="2" id="KW-0732">Signal</keyword>
<accession>A0A1I3MGZ3</accession>
<reference evidence="3 4" key="1">
    <citation type="submission" date="2016-10" db="EMBL/GenBank/DDBJ databases">
        <authorList>
            <person name="de Groot N.N."/>
        </authorList>
    </citation>
    <scope>NUCLEOTIDE SEQUENCE [LARGE SCALE GENOMIC DNA]</scope>
    <source>
        <strain evidence="3 4">CGMCC 1.11156</strain>
    </source>
</reference>
<evidence type="ECO:0000256" key="2">
    <source>
        <dbReference type="SAM" id="SignalP"/>
    </source>
</evidence>
<dbReference type="Proteomes" id="UP000198649">
    <property type="component" value="Unassembled WGS sequence"/>
</dbReference>
<feature type="signal peptide" evidence="2">
    <location>
        <begin position="1"/>
        <end position="20"/>
    </location>
</feature>
<proteinExistence type="predicted"/>
<evidence type="ECO:0008006" key="5">
    <source>
        <dbReference type="Google" id="ProtNLM"/>
    </source>
</evidence>
<dbReference type="STRING" id="1005945.SAMN05216561_11587"/>
<gene>
    <name evidence="3" type="ORF">SAMN05216561_11587</name>
</gene>
<evidence type="ECO:0000313" key="4">
    <source>
        <dbReference type="Proteomes" id="UP000198649"/>
    </source>
</evidence>
<sequence>MVLRRFSGLVLLLSSPALLACGGGSEPPGPAPTSESSLPGPDEFPTPGDPFAKDGPDRQHRSALRAADRALSSLAQHRTGHYQTRMVLPGLSIAFEGDYDIARKSSTNRVTFRAEGDPSIELQMVSVDQRIWLTLADAATSDDPDSCWLLLDADLIEEETGIPLPTLSGVPAAVAVVDQARPVSVQRGSGQVTATAPLGLVAGTTTQTLADNLGIPPRSTIEVQVDVDVFDGEVTGLSTYMDSIHVAALDAGYEPRSEVLDTPGLLSGYSVDTTFTARGLPVSITAPPHDQVVPFTTGRGLDGALSACQGRVSPRGA</sequence>
<keyword evidence="4" id="KW-1185">Reference proteome</keyword>
<dbReference type="PROSITE" id="PS51257">
    <property type="entry name" value="PROKAR_LIPOPROTEIN"/>
    <property type="match status" value="1"/>
</dbReference>
<organism evidence="3 4">
    <name type="scientific">Nocardioides psychrotolerans</name>
    <dbReference type="NCBI Taxonomy" id="1005945"/>
    <lineage>
        <taxon>Bacteria</taxon>
        <taxon>Bacillati</taxon>
        <taxon>Actinomycetota</taxon>
        <taxon>Actinomycetes</taxon>
        <taxon>Propionibacteriales</taxon>
        <taxon>Nocardioidaceae</taxon>
        <taxon>Nocardioides</taxon>
    </lineage>
</organism>
<evidence type="ECO:0000313" key="3">
    <source>
        <dbReference type="EMBL" id="SFI96040.1"/>
    </source>
</evidence>
<protein>
    <recommendedName>
        <fullName evidence="5">LppX_LprAFG lipoprotein</fullName>
    </recommendedName>
</protein>
<feature type="region of interest" description="Disordered" evidence="1">
    <location>
        <begin position="23"/>
        <end position="58"/>
    </location>
</feature>
<dbReference type="AlphaFoldDB" id="A0A1I3MGZ3"/>
<name>A0A1I3MGZ3_9ACTN</name>